<dbReference type="InterPro" id="IPR017046">
    <property type="entry name" value="Prenylcysteine_Oxase1"/>
</dbReference>
<protein>
    <recommendedName>
        <fullName evidence="9">Prenylcysteine lyase domain-containing protein</fullName>
    </recommendedName>
</protein>
<evidence type="ECO:0000313" key="11">
    <source>
        <dbReference type="Proteomes" id="UP001373714"/>
    </source>
</evidence>
<dbReference type="PIRSF" id="PIRSF036292">
    <property type="entry name" value="Prenylcysteine_oxidase"/>
    <property type="match status" value="1"/>
</dbReference>
<keyword evidence="6" id="KW-0560">Oxidoreductase</keyword>
<comment type="similarity">
    <text evidence="2">Belongs to the prenylcysteine oxidase family.</text>
</comment>
<dbReference type="Pfam" id="PF13450">
    <property type="entry name" value="NAD_binding_8"/>
    <property type="match status" value="1"/>
</dbReference>
<evidence type="ECO:0000256" key="4">
    <source>
        <dbReference type="ARBA" id="ARBA00022729"/>
    </source>
</evidence>
<reference evidence="10 11" key="1">
    <citation type="submission" date="2019-10" db="EMBL/GenBank/DDBJ databases">
        <authorList>
            <person name="Palmer J.M."/>
        </authorList>
    </citation>
    <scope>NUCLEOTIDE SEQUENCE [LARGE SCALE GENOMIC DNA]</scope>
    <source>
        <strain evidence="10 11">TWF730</strain>
    </source>
</reference>
<evidence type="ECO:0000256" key="8">
    <source>
        <dbReference type="SAM" id="SignalP"/>
    </source>
</evidence>
<dbReference type="EMBL" id="JAVHNS010000001">
    <property type="protein sequence ID" value="KAK6363149.1"/>
    <property type="molecule type" value="Genomic_DNA"/>
</dbReference>
<dbReference type="GO" id="GO:0030328">
    <property type="term" value="P:prenylcysteine catabolic process"/>
    <property type="evidence" value="ECO:0007669"/>
    <property type="project" value="InterPro"/>
</dbReference>
<dbReference type="PANTHER" id="PTHR15944:SF0">
    <property type="entry name" value="PRENYLCYSTEINE LYASE DOMAIN-CONTAINING PROTEIN"/>
    <property type="match status" value="1"/>
</dbReference>
<dbReference type="AlphaFoldDB" id="A0AAV9VT67"/>
<name>A0AAV9VT67_9PEZI</name>
<evidence type="ECO:0000256" key="6">
    <source>
        <dbReference type="ARBA" id="ARBA00023002"/>
    </source>
</evidence>
<evidence type="ECO:0000256" key="1">
    <source>
        <dbReference type="ARBA" id="ARBA00001974"/>
    </source>
</evidence>
<proteinExistence type="inferred from homology"/>
<organism evidence="10 11">
    <name type="scientific">Orbilia blumenaviensis</name>
    <dbReference type="NCBI Taxonomy" id="1796055"/>
    <lineage>
        <taxon>Eukaryota</taxon>
        <taxon>Fungi</taxon>
        <taxon>Dikarya</taxon>
        <taxon>Ascomycota</taxon>
        <taxon>Pezizomycotina</taxon>
        <taxon>Orbiliomycetes</taxon>
        <taxon>Orbiliales</taxon>
        <taxon>Orbiliaceae</taxon>
        <taxon>Orbilia</taxon>
    </lineage>
</organism>
<keyword evidence="3" id="KW-0285">Flavoprotein</keyword>
<dbReference type="Pfam" id="PF07156">
    <property type="entry name" value="Prenylcys_lyase"/>
    <property type="match status" value="1"/>
</dbReference>
<dbReference type="InterPro" id="IPR010795">
    <property type="entry name" value="Prenylcys_lyase"/>
</dbReference>
<keyword evidence="11" id="KW-1185">Reference proteome</keyword>
<evidence type="ECO:0000256" key="7">
    <source>
        <dbReference type="ARBA" id="ARBA00023180"/>
    </source>
</evidence>
<evidence type="ECO:0000256" key="5">
    <source>
        <dbReference type="ARBA" id="ARBA00022827"/>
    </source>
</evidence>
<dbReference type="Proteomes" id="UP001373714">
    <property type="component" value="Unassembled WGS sequence"/>
</dbReference>
<keyword evidence="4 8" id="KW-0732">Signal</keyword>
<evidence type="ECO:0000256" key="2">
    <source>
        <dbReference type="ARBA" id="ARBA00009967"/>
    </source>
</evidence>
<dbReference type="Gene3D" id="3.50.50.60">
    <property type="entry name" value="FAD/NAD(P)-binding domain"/>
    <property type="match status" value="1"/>
</dbReference>
<dbReference type="GO" id="GO:0001735">
    <property type="term" value="F:prenylcysteine oxidase activity"/>
    <property type="evidence" value="ECO:0007669"/>
    <property type="project" value="InterPro"/>
</dbReference>
<dbReference type="SUPFAM" id="SSF51905">
    <property type="entry name" value="FAD/NAD(P)-binding domain"/>
    <property type="match status" value="1"/>
</dbReference>
<sequence length="532" mass="59118">MPASRVSRVALAVSGLLCTTYLLLPGHASILGGTGGQQPFVLTDPQAVKKVAVIGAGAAGSSAAYFLKEYADKHDFKVNITVYERNNYVGGRTTTINAYDDPEEPVELGGSIFVQVNKNMFEAAKLFNLPIAEYDTGSEDGADQLGVWNGSEFVVVVSSGGWWETIKMLWRYGLSPLRTQSLVKETVGNFLKMYEAPVFPWKSLTTTAYELELLPALTNTGLKFLKSNNINPPFSTELIQASTRVNYGSNLGHIHGLETMVAMSTDGAMAITGGNWRIFDKMVQTSKAGVLLETKVTNIERAPDKHTWTVKALKLDSAEPHGLEDEYDEVVIATPWQFSDITSKSVPAPEEIKYVNLHVTLFASPFRLSPKYFNYNKDLVPDMILTTLPKGFDPQSASVGPTKFWSVNILRTLERNLENGVKRREYLYKVFSPEPWSDEQIYEMMGLPKDTKNALSWSHRKLWQAYPVEEPRSSFQEAQLDFGMWYTAGMESFISCMETMSLSGKNVAANIVEGWVSAHRSEQVPGQHDKAV</sequence>
<evidence type="ECO:0000256" key="3">
    <source>
        <dbReference type="ARBA" id="ARBA00022630"/>
    </source>
</evidence>
<gene>
    <name evidence="10" type="ORF">TWF730_000596</name>
</gene>
<feature type="domain" description="Prenylcysteine lyase" evidence="9">
    <location>
        <begin position="159"/>
        <end position="518"/>
    </location>
</feature>
<accession>A0AAV9VT67</accession>
<keyword evidence="5" id="KW-0274">FAD</keyword>
<dbReference type="InterPro" id="IPR036188">
    <property type="entry name" value="FAD/NAD-bd_sf"/>
</dbReference>
<dbReference type="PANTHER" id="PTHR15944">
    <property type="entry name" value="FARNESYLCYSTEINE LYASE"/>
    <property type="match status" value="1"/>
</dbReference>
<keyword evidence="7" id="KW-0325">Glycoprotein</keyword>
<feature type="signal peptide" evidence="8">
    <location>
        <begin position="1"/>
        <end position="28"/>
    </location>
</feature>
<evidence type="ECO:0000313" key="10">
    <source>
        <dbReference type="EMBL" id="KAK6363149.1"/>
    </source>
</evidence>
<evidence type="ECO:0000259" key="9">
    <source>
        <dbReference type="Pfam" id="PF07156"/>
    </source>
</evidence>
<comment type="caution">
    <text evidence="10">The sequence shown here is derived from an EMBL/GenBank/DDBJ whole genome shotgun (WGS) entry which is preliminary data.</text>
</comment>
<feature type="chain" id="PRO_5043844155" description="Prenylcysteine lyase domain-containing protein" evidence="8">
    <location>
        <begin position="29"/>
        <end position="532"/>
    </location>
</feature>
<dbReference type="GO" id="GO:0030327">
    <property type="term" value="P:prenylated protein catabolic process"/>
    <property type="evidence" value="ECO:0007669"/>
    <property type="project" value="TreeGrafter"/>
</dbReference>
<comment type="cofactor">
    <cofactor evidence="1">
        <name>FAD</name>
        <dbReference type="ChEBI" id="CHEBI:57692"/>
    </cofactor>
</comment>